<dbReference type="GO" id="GO:0000921">
    <property type="term" value="P:septin ring assembly"/>
    <property type="evidence" value="ECO:0007669"/>
    <property type="project" value="InterPro"/>
</dbReference>
<reference evidence="9 10" key="1">
    <citation type="submission" date="2014-06" db="EMBL/GenBank/DDBJ databases">
        <title>Draft genome sequence of Bacillus manliponensis JCM 15802 (MCCC 1A00708).</title>
        <authorList>
            <person name="Lai Q."/>
            <person name="Liu Y."/>
            <person name="Shao Z."/>
        </authorList>
    </citation>
    <scope>NUCLEOTIDE SEQUENCE [LARGE SCALE GENOMIC DNA]</scope>
    <source>
        <strain evidence="9 10">JCM 15802</strain>
    </source>
</reference>
<evidence type="ECO:0000313" key="9">
    <source>
        <dbReference type="EMBL" id="KEK18897.1"/>
    </source>
</evidence>
<keyword evidence="6 8" id="KW-0717">Septation</keyword>
<comment type="subcellular location">
    <subcellularLocation>
        <location evidence="8">Cell membrane</location>
        <topology evidence="8">Single-pass membrane protein</topology>
    </subcellularLocation>
    <text evidence="8">Colocalized with FtsZ to the nascent septal site.</text>
</comment>
<keyword evidence="2 8" id="KW-0812">Transmembrane</keyword>
<dbReference type="InterPro" id="IPR010379">
    <property type="entry name" value="EzrA"/>
</dbReference>
<name>A0A073JXF8_9BACI</name>
<dbReference type="eggNOG" id="COG4477">
    <property type="taxonomic scope" value="Bacteria"/>
</dbReference>
<keyword evidence="5 8" id="KW-0472">Membrane</keyword>
<comment type="function">
    <text evidence="8">Negative regulator of FtsZ ring formation; modulates the frequency and position of FtsZ ring formation. Inhibits FtsZ ring formation at polar sites. Interacts either with FtsZ or with one of its binding partners to promote depolymerization.</text>
</comment>
<dbReference type="Pfam" id="PF06160">
    <property type="entry name" value="EzrA"/>
    <property type="match status" value="1"/>
</dbReference>
<dbReference type="GO" id="GO:0000917">
    <property type="term" value="P:division septum assembly"/>
    <property type="evidence" value="ECO:0007669"/>
    <property type="project" value="UniProtKB-KW"/>
</dbReference>
<feature type="topological domain" description="Extracellular" evidence="8">
    <location>
        <begin position="1"/>
        <end position="6"/>
    </location>
</feature>
<accession>A0A073JXF8</accession>
<evidence type="ECO:0000256" key="8">
    <source>
        <dbReference type="HAMAP-Rule" id="MF_00728"/>
    </source>
</evidence>
<dbReference type="HAMAP" id="MF_00728">
    <property type="entry name" value="EzrA"/>
    <property type="match status" value="1"/>
</dbReference>
<evidence type="ECO:0000256" key="4">
    <source>
        <dbReference type="ARBA" id="ARBA00023054"/>
    </source>
</evidence>
<keyword evidence="1 8" id="KW-0132">Cell division</keyword>
<dbReference type="NCBIfam" id="NF003413">
    <property type="entry name" value="PRK04778.1-7"/>
    <property type="match status" value="1"/>
</dbReference>
<evidence type="ECO:0000256" key="6">
    <source>
        <dbReference type="ARBA" id="ARBA00023210"/>
    </source>
</evidence>
<comment type="similarity">
    <text evidence="8">Belongs to the EzrA family.</text>
</comment>
<keyword evidence="4 8" id="KW-0175">Coiled coil</keyword>
<dbReference type="EMBL" id="JOTN01000010">
    <property type="protein sequence ID" value="KEK18897.1"/>
    <property type="molecule type" value="Genomic_DNA"/>
</dbReference>
<dbReference type="GO" id="GO:0005940">
    <property type="term" value="C:septin ring"/>
    <property type="evidence" value="ECO:0007669"/>
    <property type="project" value="InterPro"/>
</dbReference>
<keyword evidence="8" id="KW-1003">Cell membrane</keyword>
<feature type="coiled-coil region" evidence="8">
    <location>
        <begin position="102"/>
        <end position="157"/>
    </location>
</feature>
<gene>
    <name evidence="8" type="primary">ezrA</name>
    <name evidence="9" type="ORF">BAMA_02140</name>
</gene>
<evidence type="ECO:0000256" key="3">
    <source>
        <dbReference type="ARBA" id="ARBA00022989"/>
    </source>
</evidence>
<feature type="topological domain" description="Cytoplasmic" evidence="8">
    <location>
        <begin position="26"/>
        <end position="569"/>
    </location>
</feature>
<proteinExistence type="inferred from homology"/>
<evidence type="ECO:0000256" key="5">
    <source>
        <dbReference type="ARBA" id="ARBA00023136"/>
    </source>
</evidence>
<dbReference type="OrthoDB" id="1654473at2"/>
<keyword evidence="10" id="KW-1185">Reference proteome</keyword>
<dbReference type="GO" id="GO:0005886">
    <property type="term" value="C:plasma membrane"/>
    <property type="evidence" value="ECO:0007669"/>
    <property type="project" value="UniProtKB-SubCell"/>
</dbReference>
<dbReference type="STRING" id="574376.BAMA_02140"/>
<evidence type="ECO:0000256" key="2">
    <source>
        <dbReference type="ARBA" id="ARBA00022692"/>
    </source>
</evidence>
<keyword evidence="3 8" id="KW-1133">Transmembrane helix</keyword>
<evidence type="ECO:0000313" key="10">
    <source>
        <dbReference type="Proteomes" id="UP000027822"/>
    </source>
</evidence>
<feature type="coiled-coil region" evidence="8">
    <location>
        <begin position="279"/>
        <end position="306"/>
    </location>
</feature>
<protein>
    <recommendedName>
        <fullName evidence="8">Septation ring formation regulator EzrA</fullName>
    </recommendedName>
</protein>
<organism evidence="9 10">
    <name type="scientific">Bacillus manliponensis</name>
    <dbReference type="NCBI Taxonomy" id="574376"/>
    <lineage>
        <taxon>Bacteria</taxon>
        <taxon>Bacillati</taxon>
        <taxon>Bacillota</taxon>
        <taxon>Bacilli</taxon>
        <taxon>Bacillales</taxon>
        <taxon>Bacillaceae</taxon>
        <taxon>Bacillus</taxon>
        <taxon>Bacillus cereus group</taxon>
    </lineage>
</organism>
<evidence type="ECO:0000256" key="1">
    <source>
        <dbReference type="ARBA" id="ARBA00022618"/>
    </source>
</evidence>
<dbReference type="RefSeq" id="WP_034639627.1">
    <property type="nucleotide sequence ID" value="NZ_CBCSJC010000009.1"/>
</dbReference>
<keyword evidence="7 8" id="KW-0131">Cell cycle</keyword>
<evidence type="ECO:0000256" key="7">
    <source>
        <dbReference type="ARBA" id="ARBA00023306"/>
    </source>
</evidence>
<comment type="caution">
    <text evidence="9">The sequence shown here is derived from an EMBL/GenBank/DDBJ whole genome shotgun (WGS) entry which is preliminary data.</text>
</comment>
<sequence>MNSILTIAIAIVSVLLVFLMVQLVRRNRLYKDIEALQQWKRELVDKPVADELKRVKDLNMTGQTEELFGKWRNEWDEIVDTIIPKADKQLVSANKHTSQFSFRKAKNEMNEALSGLDEAEHRITDVLNELQNLLESYEKNSSEIDGLRDTYRNLKKNVLAHRHMFGDSEEKIEKLLDEESLKFVTFEEATQNGDYLKARDILISLEEGLANLEFIVHEIPDLLVECQTTLTVQLDDLSQGHDEMKKQGYILNHLEIPKEVREMYKQLEICLADLHHLQITEAKEKLEVLKSRLDELYDQLEDEVRAKHYVEQTTMTVYEDLEVMREQTLETKSETQLVKQSYQLQDKDVESQKVIEKQMHILMKRFDVLQLRIAEQDIAFSVIREELEEIYEQCETLKVLHAEYKDMLQSMRKDEFEARETLKEMRDMIMESKRLMQKSNLPGLPTSVIEDLQKGQHAMQSVYAQLEVKPLNMNMVNDMLEETRLTVTHVYELTQELIEQAYLVEKLIQYGNRYRSDDQELAHSLDKAEKLFREYEYDTALEQAASVLEQIEPGVVQKIAEFVDVENPS</sequence>
<dbReference type="AlphaFoldDB" id="A0A073JXF8"/>
<dbReference type="Proteomes" id="UP000027822">
    <property type="component" value="Unassembled WGS sequence"/>
</dbReference>